<dbReference type="AlphaFoldDB" id="A0AAV9ZVE4"/>
<dbReference type="Proteomes" id="UP001362999">
    <property type="component" value="Unassembled WGS sequence"/>
</dbReference>
<dbReference type="EMBL" id="JAWWNJ010000107">
    <property type="protein sequence ID" value="KAK6992756.1"/>
    <property type="molecule type" value="Genomic_DNA"/>
</dbReference>
<proteinExistence type="predicted"/>
<comment type="caution">
    <text evidence="1">The sequence shown here is derived from an EMBL/GenBank/DDBJ whole genome shotgun (WGS) entry which is preliminary data.</text>
</comment>
<keyword evidence="2" id="KW-1185">Reference proteome</keyword>
<evidence type="ECO:0000313" key="2">
    <source>
        <dbReference type="Proteomes" id="UP001362999"/>
    </source>
</evidence>
<accession>A0AAV9ZVE4</accession>
<reference evidence="1 2" key="1">
    <citation type="journal article" date="2024" name="J Genomics">
        <title>Draft genome sequencing and assembly of Favolaschia claudopus CIRM-BRFM 2984 isolated from oak limbs.</title>
        <authorList>
            <person name="Navarro D."/>
            <person name="Drula E."/>
            <person name="Chaduli D."/>
            <person name="Cazenave R."/>
            <person name="Ahrendt S."/>
            <person name="Wang J."/>
            <person name="Lipzen A."/>
            <person name="Daum C."/>
            <person name="Barry K."/>
            <person name="Grigoriev I.V."/>
            <person name="Favel A."/>
            <person name="Rosso M.N."/>
            <person name="Martin F."/>
        </authorList>
    </citation>
    <scope>NUCLEOTIDE SEQUENCE [LARGE SCALE GENOMIC DNA]</scope>
    <source>
        <strain evidence="1 2">CIRM-BRFM 2984</strain>
    </source>
</reference>
<evidence type="ECO:0008006" key="3">
    <source>
        <dbReference type="Google" id="ProtNLM"/>
    </source>
</evidence>
<sequence>MPKSPTIRLPRPDPVALRLSATGVERRRADQPNDSKLDFDHPVTLLLWSENGVPPQQSLVYPRQDLRVRLSDHKMSLAAIGFENHQQDRYPRRYYFTEATGTGQWVGCTWNTPLRVFGRGDTIVLCTPQVSDFKDFDITIPHVRTSRPYPASFLPNTDEWRTRRNALVSPSDRELDFSTPVSTMLWIKDYEEPKQIILYPRDDLRVRLSDHRAQLKRLGFREKPDVFVERLIREHDTALWIRCGWDTPLPVGAPGDALLLTVSTCNYRRHLSFHESHMNHN</sequence>
<protein>
    <recommendedName>
        <fullName evidence="3">Lysidine-tRNA(Ile) synthetase C-terminal domain-containing protein</fullName>
    </recommendedName>
</protein>
<organism evidence="1 2">
    <name type="scientific">Favolaschia claudopus</name>
    <dbReference type="NCBI Taxonomy" id="2862362"/>
    <lineage>
        <taxon>Eukaryota</taxon>
        <taxon>Fungi</taxon>
        <taxon>Dikarya</taxon>
        <taxon>Basidiomycota</taxon>
        <taxon>Agaricomycotina</taxon>
        <taxon>Agaricomycetes</taxon>
        <taxon>Agaricomycetidae</taxon>
        <taxon>Agaricales</taxon>
        <taxon>Marasmiineae</taxon>
        <taxon>Mycenaceae</taxon>
        <taxon>Favolaschia</taxon>
    </lineage>
</organism>
<gene>
    <name evidence="1" type="ORF">R3P38DRAFT_3372384</name>
</gene>
<name>A0AAV9ZVE4_9AGAR</name>
<evidence type="ECO:0000313" key="1">
    <source>
        <dbReference type="EMBL" id="KAK6992756.1"/>
    </source>
</evidence>